<evidence type="ECO:0000256" key="1">
    <source>
        <dbReference type="PROSITE-ProRule" id="PRU00169"/>
    </source>
</evidence>
<dbReference type="InterPro" id="IPR011006">
    <property type="entry name" value="CheY-like_superfamily"/>
</dbReference>
<dbReference type="PANTHER" id="PTHR37299">
    <property type="entry name" value="TRANSCRIPTIONAL REGULATOR-RELATED"/>
    <property type="match status" value="1"/>
</dbReference>
<dbReference type="GO" id="GO:0003677">
    <property type="term" value="F:DNA binding"/>
    <property type="evidence" value="ECO:0007669"/>
    <property type="project" value="InterPro"/>
</dbReference>
<dbReference type="PANTHER" id="PTHR37299:SF1">
    <property type="entry name" value="STAGE 0 SPORULATION PROTEIN A HOMOLOG"/>
    <property type="match status" value="1"/>
</dbReference>
<proteinExistence type="predicted"/>
<name>A0A965ZG38_9SPHI</name>
<dbReference type="Proteomes" id="UP000638732">
    <property type="component" value="Unassembled WGS sequence"/>
</dbReference>
<organism evidence="4 5">
    <name type="scientific">Mucilaginibacter agri</name>
    <dbReference type="NCBI Taxonomy" id="2695265"/>
    <lineage>
        <taxon>Bacteria</taxon>
        <taxon>Pseudomonadati</taxon>
        <taxon>Bacteroidota</taxon>
        <taxon>Sphingobacteriia</taxon>
        <taxon>Sphingobacteriales</taxon>
        <taxon>Sphingobacteriaceae</taxon>
        <taxon>Mucilaginibacter</taxon>
    </lineage>
</organism>
<dbReference type="Gene3D" id="2.40.50.1020">
    <property type="entry name" value="LytTr DNA-binding domain"/>
    <property type="match status" value="1"/>
</dbReference>
<accession>A0A965ZG38</accession>
<keyword evidence="5" id="KW-1185">Reference proteome</keyword>
<feature type="domain" description="HTH LytTR-type" evidence="3">
    <location>
        <begin position="137"/>
        <end position="204"/>
    </location>
</feature>
<dbReference type="SUPFAM" id="SSF52172">
    <property type="entry name" value="CheY-like"/>
    <property type="match status" value="1"/>
</dbReference>
<dbReference type="PROSITE" id="PS50930">
    <property type="entry name" value="HTH_LYTTR"/>
    <property type="match status" value="1"/>
</dbReference>
<keyword evidence="1" id="KW-0597">Phosphoprotein</keyword>
<dbReference type="Pfam" id="PF00072">
    <property type="entry name" value="Response_reg"/>
    <property type="match status" value="1"/>
</dbReference>
<dbReference type="SMART" id="SM00448">
    <property type="entry name" value="REC"/>
    <property type="match status" value="1"/>
</dbReference>
<reference evidence="4" key="1">
    <citation type="submission" date="2020-01" db="EMBL/GenBank/DDBJ databases">
        <authorList>
            <person name="Seo Y.L."/>
        </authorList>
    </citation>
    <scope>NUCLEOTIDE SEQUENCE</scope>
    <source>
        <strain evidence="4">R11</strain>
    </source>
</reference>
<dbReference type="GO" id="GO:0000156">
    <property type="term" value="F:phosphorelay response regulator activity"/>
    <property type="evidence" value="ECO:0007669"/>
    <property type="project" value="InterPro"/>
</dbReference>
<dbReference type="InterPro" id="IPR046947">
    <property type="entry name" value="LytR-like"/>
</dbReference>
<dbReference type="EMBL" id="WWEO01000042">
    <property type="protein sequence ID" value="NCD70025.1"/>
    <property type="molecule type" value="Genomic_DNA"/>
</dbReference>
<reference evidence="4" key="2">
    <citation type="submission" date="2020-10" db="EMBL/GenBank/DDBJ databases">
        <title>Mucilaginibacter sp. nov., isolated from soil.</title>
        <authorList>
            <person name="Jeon C.O."/>
        </authorList>
    </citation>
    <scope>NUCLEOTIDE SEQUENCE</scope>
    <source>
        <strain evidence="4">R11</strain>
    </source>
</reference>
<dbReference type="Gene3D" id="3.40.50.2300">
    <property type="match status" value="1"/>
</dbReference>
<protein>
    <submittedName>
        <fullName evidence="4">Response regulator</fullName>
    </submittedName>
</protein>
<dbReference type="RefSeq" id="WP_166585992.1">
    <property type="nucleotide sequence ID" value="NZ_WWEO01000042.1"/>
</dbReference>
<dbReference type="InterPro" id="IPR007492">
    <property type="entry name" value="LytTR_DNA-bd_dom"/>
</dbReference>
<evidence type="ECO:0000259" key="3">
    <source>
        <dbReference type="PROSITE" id="PS50930"/>
    </source>
</evidence>
<dbReference type="PROSITE" id="PS50110">
    <property type="entry name" value="RESPONSE_REGULATORY"/>
    <property type="match status" value="1"/>
</dbReference>
<dbReference type="AlphaFoldDB" id="A0A965ZG38"/>
<dbReference type="InterPro" id="IPR001789">
    <property type="entry name" value="Sig_transdc_resp-reg_receiver"/>
</dbReference>
<dbReference type="SMART" id="SM00850">
    <property type="entry name" value="LytTR"/>
    <property type="match status" value="1"/>
</dbReference>
<comment type="caution">
    <text evidence="4">The sequence shown here is derived from an EMBL/GenBank/DDBJ whole genome shotgun (WGS) entry which is preliminary data.</text>
</comment>
<feature type="modified residue" description="4-aspartylphosphate" evidence="1">
    <location>
        <position position="55"/>
    </location>
</feature>
<sequence length="244" mass="28364">MKLSCYIVDDETHAIEVLVDHIANIKDLSLLGYNSNPVTALHEVNEKHPDVLFLDIDMPNLNGIEFSKLIKPDIRVIFTTASPNFALDAFEISAFDYLLKPISYSRFQRAINKLNQFISINDNRDARSAEKEDFFYIKCENKGKMVKINYDDIMYVESNSNYVIISTKDTKYNTYLTLKEIKERLPDTSFFRIHKSFVINHTKINYIDGNQVVLTDKSVLQLGNTYREAFFDLVNRHIIKTSRQ</sequence>
<evidence type="ECO:0000259" key="2">
    <source>
        <dbReference type="PROSITE" id="PS50110"/>
    </source>
</evidence>
<evidence type="ECO:0000313" key="5">
    <source>
        <dbReference type="Proteomes" id="UP000638732"/>
    </source>
</evidence>
<dbReference type="Pfam" id="PF04397">
    <property type="entry name" value="LytTR"/>
    <property type="match status" value="1"/>
</dbReference>
<feature type="domain" description="Response regulatory" evidence="2">
    <location>
        <begin position="4"/>
        <end position="115"/>
    </location>
</feature>
<gene>
    <name evidence="4" type="ORF">GSY63_11705</name>
</gene>
<evidence type="ECO:0000313" key="4">
    <source>
        <dbReference type="EMBL" id="NCD70025.1"/>
    </source>
</evidence>